<accession>A0A0F5JDI9</accession>
<dbReference type="PATRIC" id="fig|1203610.3.peg.3091"/>
<dbReference type="AlphaFoldDB" id="A0A0F5JDI9"/>
<protein>
    <submittedName>
        <fullName evidence="1">Uncharacterized protein</fullName>
    </submittedName>
</protein>
<organism evidence="1 2">
    <name type="scientific">Parabacteroides gordonii MS-1 = DSM 23371</name>
    <dbReference type="NCBI Taxonomy" id="1203610"/>
    <lineage>
        <taxon>Bacteria</taxon>
        <taxon>Pseudomonadati</taxon>
        <taxon>Bacteroidota</taxon>
        <taxon>Bacteroidia</taxon>
        <taxon>Bacteroidales</taxon>
        <taxon>Tannerellaceae</taxon>
        <taxon>Parabacteroides</taxon>
    </lineage>
</organism>
<dbReference type="HOGENOM" id="CLU_176997_0_0_10"/>
<reference evidence="1 2" key="1">
    <citation type="submission" date="2013-04" db="EMBL/GenBank/DDBJ databases">
        <title>The Genome Sequence of Parabacteroides gordonii DSM 23371.</title>
        <authorList>
            <consortium name="The Broad Institute Genomics Platform"/>
            <person name="Earl A."/>
            <person name="Ward D."/>
            <person name="Feldgarden M."/>
            <person name="Gevers D."/>
            <person name="Martens E."/>
            <person name="Sakamoto M."/>
            <person name="Benno Y."/>
            <person name="Suzuki N."/>
            <person name="Matsunaga N."/>
            <person name="Koshihara K."/>
            <person name="Seki M."/>
            <person name="Komiya H."/>
            <person name="Walker B."/>
            <person name="Young S."/>
            <person name="Zeng Q."/>
            <person name="Gargeya S."/>
            <person name="Fitzgerald M."/>
            <person name="Haas B."/>
            <person name="Abouelleil A."/>
            <person name="Allen A.W."/>
            <person name="Alvarado L."/>
            <person name="Arachchi H.M."/>
            <person name="Berlin A.M."/>
            <person name="Chapman S.B."/>
            <person name="Gainer-Dewar J."/>
            <person name="Goldberg J."/>
            <person name="Griggs A."/>
            <person name="Gujja S."/>
            <person name="Hansen M."/>
            <person name="Howarth C."/>
            <person name="Imamovic A."/>
            <person name="Ireland A."/>
            <person name="Larimer J."/>
            <person name="McCowan C."/>
            <person name="Murphy C."/>
            <person name="Pearson M."/>
            <person name="Poon T.W."/>
            <person name="Priest M."/>
            <person name="Roberts A."/>
            <person name="Saif S."/>
            <person name="Shea T."/>
            <person name="Sisk P."/>
            <person name="Sykes S."/>
            <person name="Wortman J."/>
            <person name="Nusbaum C."/>
            <person name="Birren B."/>
        </authorList>
    </citation>
    <scope>NUCLEOTIDE SEQUENCE [LARGE SCALE GENOMIC DNA]</scope>
    <source>
        <strain evidence="1 2">MS-1</strain>
    </source>
</reference>
<dbReference type="EMBL" id="AQHW01000015">
    <property type="protein sequence ID" value="KKB55555.1"/>
    <property type="molecule type" value="Genomic_DNA"/>
</dbReference>
<evidence type="ECO:0000313" key="2">
    <source>
        <dbReference type="Proteomes" id="UP000033035"/>
    </source>
</evidence>
<proteinExistence type="predicted"/>
<dbReference type="STRING" id="1203610.HMPREF1536_03026"/>
<dbReference type="RefSeq" id="WP_028728730.1">
    <property type="nucleotide sequence ID" value="NZ_AUAE01000036.1"/>
</dbReference>
<comment type="caution">
    <text evidence="1">The sequence shown here is derived from an EMBL/GenBank/DDBJ whole genome shotgun (WGS) entry which is preliminary data.</text>
</comment>
<evidence type="ECO:0000313" key="1">
    <source>
        <dbReference type="EMBL" id="KKB55555.1"/>
    </source>
</evidence>
<name>A0A0F5JDI9_9BACT</name>
<sequence>MEITIKDNTYKVKYSIRAMFVFEKLTGKIFNLENLMDWYIFYYSMILANNPECSLLFDDFIDECDSKPALVIDIQNYLTTEFQKQGQLEPFKEEDTAKKK</sequence>
<gene>
    <name evidence="1" type="ORF">HMPREF1536_03026</name>
</gene>
<keyword evidence="2" id="KW-1185">Reference proteome</keyword>
<dbReference type="Proteomes" id="UP000033035">
    <property type="component" value="Unassembled WGS sequence"/>
</dbReference>